<feature type="signal peptide" evidence="1">
    <location>
        <begin position="1"/>
        <end position="25"/>
    </location>
</feature>
<protein>
    <recommendedName>
        <fullName evidence="4">Surface antigen-like protein</fullName>
    </recommendedName>
</protein>
<dbReference type="AlphaFoldDB" id="A0A7G2CWX3"/>
<dbReference type="VEuPathDB" id="TriTrypDB:ADEAN_001051200"/>
<reference evidence="2 3" key="1">
    <citation type="submission" date="2020-08" db="EMBL/GenBank/DDBJ databases">
        <authorList>
            <person name="Newling K."/>
            <person name="Davey J."/>
            <person name="Forrester S."/>
        </authorList>
    </citation>
    <scope>NUCLEOTIDE SEQUENCE [LARGE SCALE GENOMIC DNA]</scope>
    <source>
        <strain evidence="3">Crithidia deanei Carvalho (ATCC PRA-265)</strain>
    </source>
</reference>
<gene>
    <name evidence="2" type="ORF">ADEAN_001051200</name>
</gene>
<proteinExistence type="predicted"/>
<evidence type="ECO:0000256" key="1">
    <source>
        <dbReference type="SAM" id="SignalP"/>
    </source>
</evidence>
<evidence type="ECO:0000313" key="3">
    <source>
        <dbReference type="Proteomes" id="UP000515908"/>
    </source>
</evidence>
<dbReference type="EMBL" id="LR877173">
    <property type="protein sequence ID" value="CAD2222953.1"/>
    <property type="molecule type" value="Genomic_DNA"/>
</dbReference>
<dbReference type="SUPFAM" id="SSF57184">
    <property type="entry name" value="Growth factor receptor domain"/>
    <property type="match status" value="1"/>
</dbReference>
<organism evidence="2 3">
    <name type="scientific">Angomonas deanei</name>
    <dbReference type="NCBI Taxonomy" id="59799"/>
    <lineage>
        <taxon>Eukaryota</taxon>
        <taxon>Discoba</taxon>
        <taxon>Euglenozoa</taxon>
        <taxon>Kinetoplastea</taxon>
        <taxon>Metakinetoplastina</taxon>
        <taxon>Trypanosomatida</taxon>
        <taxon>Trypanosomatidae</taxon>
        <taxon>Strigomonadinae</taxon>
        <taxon>Angomonas</taxon>
    </lineage>
</organism>
<accession>A0A7G2CWX3</accession>
<keyword evidence="3" id="KW-1185">Reference proteome</keyword>
<evidence type="ECO:0000313" key="2">
    <source>
        <dbReference type="EMBL" id="CAD2222953.1"/>
    </source>
</evidence>
<dbReference type="InterPro" id="IPR009030">
    <property type="entry name" value="Growth_fac_rcpt_cys_sf"/>
</dbReference>
<dbReference type="Proteomes" id="UP000515908">
    <property type="component" value="Chromosome 29"/>
</dbReference>
<keyword evidence="1" id="KW-0732">Signal</keyword>
<name>A0A7G2CWX3_9TRYP</name>
<feature type="chain" id="PRO_5028844975" description="Surface antigen-like protein" evidence="1">
    <location>
        <begin position="26"/>
        <end position="244"/>
    </location>
</feature>
<evidence type="ECO:0008006" key="4">
    <source>
        <dbReference type="Google" id="ProtNLM"/>
    </source>
</evidence>
<sequence>MFSASHLRTAATVGVTASLIVASAATCPNTCTSAFQYTDGTTQCAACRSGYGLHNGACVKLPAHCVSFKSTKDTTCGNCENGYVLTNGVCQKCTAATCSSGTETPISCDFPNCQSCGVILSQPYCVFCVAGYYMSSQGCVPGGIANCALPVEENGVLKCSLCLVGQPSADKSRCETCSVKNCKMCYEGDCVVCNDGKLAGTGSGACDRTALWCGANGSRGVALLSSSPLSVFAVASAALLAVLL</sequence>